<sequence>MDITSARMTPVIRFSIPGLSLTFAKTAYCALSGGTTTIKNHLSNASQKFKDAVSDLVDRKPIKYILSDNMSYGDLAAHDDRALWTLLYYAGYLTIRDGQFVVPNSEVYISNATQMMEPHVNVASCGHDDPFAFGLHMNLDGCWRDSRHSPMQEQT</sequence>
<accession>A0A433Q555</accession>
<evidence type="ECO:0000313" key="1">
    <source>
        <dbReference type="EMBL" id="RUS24908.1"/>
    </source>
</evidence>
<evidence type="ECO:0000313" key="2">
    <source>
        <dbReference type="Proteomes" id="UP000274822"/>
    </source>
</evidence>
<dbReference type="Proteomes" id="UP000274822">
    <property type="component" value="Unassembled WGS sequence"/>
</dbReference>
<keyword evidence="2" id="KW-1185">Reference proteome</keyword>
<name>A0A433Q555_9FUNG</name>
<protein>
    <submittedName>
        <fullName evidence="1">Uncharacterized protein</fullName>
    </submittedName>
</protein>
<gene>
    <name evidence="1" type="ORF">BC938DRAFT_472918</name>
</gene>
<dbReference type="EMBL" id="RBNJ01014588">
    <property type="protein sequence ID" value="RUS24908.1"/>
    <property type="molecule type" value="Genomic_DNA"/>
</dbReference>
<proteinExistence type="predicted"/>
<organism evidence="1 2">
    <name type="scientific">Jimgerdemannia flammicorona</name>
    <dbReference type="NCBI Taxonomy" id="994334"/>
    <lineage>
        <taxon>Eukaryota</taxon>
        <taxon>Fungi</taxon>
        <taxon>Fungi incertae sedis</taxon>
        <taxon>Mucoromycota</taxon>
        <taxon>Mucoromycotina</taxon>
        <taxon>Endogonomycetes</taxon>
        <taxon>Endogonales</taxon>
        <taxon>Endogonaceae</taxon>
        <taxon>Jimgerdemannia</taxon>
    </lineage>
</organism>
<dbReference type="AlphaFoldDB" id="A0A433Q555"/>
<comment type="caution">
    <text evidence="1">The sequence shown here is derived from an EMBL/GenBank/DDBJ whole genome shotgun (WGS) entry which is preliminary data.</text>
</comment>
<reference evidence="1 2" key="1">
    <citation type="journal article" date="2018" name="New Phytol.">
        <title>Phylogenomics of Endogonaceae and evolution of mycorrhizas within Mucoromycota.</title>
        <authorList>
            <person name="Chang Y."/>
            <person name="Desiro A."/>
            <person name="Na H."/>
            <person name="Sandor L."/>
            <person name="Lipzen A."/>
            <person name="Clum A."/>
            <person name="Barry K."/>
            <person name="Grigoriev I.V."/>
            <person name="Martin F.M."/>
            <person name="Stajich J.E."/>
            <person name="Smith M.E."/>
            <person name="Bonito G."/>
            <person name="Spatafora J.W."/>
        </authorList>
    </citation>
    <scope>NUCLEOTIDE SEQUENCE [LARGE SCALE GENOMIC DNA]</scope>
    <source>
        <strain evidence="1 2">AD002</strain>
    </source>
</reference>